<dbReference type="InterPro" id="IPR015421">
    <property type="entry name" value="PyrdxlP-dep_Trfase_major"/>
</dbReference>
<evidence type="ECO:0000259" key="22">
    <source>
        <dbReference type="PROSITE" id="PS50157"/>
    </source>
</evidence>
<keyword evidence="24" id="KW-1185">Reference proteome</keyword>
<evidence type="ECO:0000256" key="16">
    <source>
        <dbReference type="ARBA" id="ARBA00023163"/>
    </source>
</evidence>
<dbReference type="InterPro" id="IPR015424">
    <property type="entry name" value="PyrdxlP-dep_Trfase"/>
</dbReference>
<keyword evidence="7" id="KW-0127">Catecholamine biosynthesis</keyword>
<comment type="caution">
    <text evidence="23">The sequence shown here is derived from an EMBL/GenBank/DDBJ whole genome shotgun (WGS) entry which is preliminary data.</text>
</comment>
<dbReference type="Proteomes" id="UP000287033">
    <property type="component" value="Unassembled WGS sequence"/>
</dbReference>
<evidence type="ECO:0000313" key="24">
    <source>
        <dbReference type="Proteomes" id="UP000287033"/>
    </source>
</evidence>
<feature type="modified residue" description="N6-(pyridoxal phosphate)lysine" evidence="19">
    <location>
        <position position="151"/>
    </location>
</feature>
<keyword evidence="8" id="KW-0479">Metal-binding</keyword>
<dbReference type="PANTHER" id="PTHR45677:SF8">
    <property type="entry name" value="CYSTEINE SULFINIC ACID DECARBOXYLASE"/>
    <property type="match status" value="1"/>
</dbReference>
<keyword evidence="9" id="KW-0677">Repeat</keyword>
<dbReference type="PROSITE" id="PS00392">
    <property type="entry name" value="DDC_GAD_HDC_YDC"/>
    <property type="match status" value="1"/>
</dbReference>
<dbReference type="Pfam" id="PF00282">
    <property type="entry name" value="Pyridoxal_deC"/>
    <property type="match status" value="1"/>
</dbReference>
<evidence type="ECO:0000256" key="13">
    <source>
        <dbReference type="ARBA" id="ARBA00022898"/>
    </source>
</evidence>
<feature type="region of interest" description="Disordered" evidence="21">
    <location>
        <begin position="1146"/>
        <end position="1165"/>
    </location>
</feature>
<keyword evidence="6" id="KW-0678">Repressor</keyword>
<dbReference type="PANTHER" id="PTHR45677">
    <property type="entry name" value="GLUTAMATE DECARBOXYLASE-RELATED"/>
    <property type="match status" value="1"/>
</dbReference>
<dbReference type="GO" id="GO:0019752">
    <property type="term" value="P:carboxylic acid metabolic process"/>
    <property type="evidence" value="ECO:0007669"/>
    <property type="project" value="InterPro"/>
</dbReference>
<evidence type="ECO:0000256" key="3">
    <source>
        <dbReference type="ARBA" id="ARBA00006991"/>
    </source>
</evidence>
<dbReference type="Pfam" id="PF00096">
    <property type="entry name" value="zf-C2H2"/>
    <property type="match status" value="3"/>
</dbReference>
<evidence type="ECO:0000256" key="10">
    <source>
        <dbReference type="ARBA" id="ARBA00022771"/>
    </source>
</evidence>
<dbReference type="InterPro" id="IPR002129">
    <property type="entry name" value="PyrdxlP-dep_de-COase"/>
</dbReference>
<feature type="region of interest" description="Disordered" evidence="21">
    <location>
        <begin position="872"/>
        <end position="904"/>
    </location>
</feature>
<keyword evidence="17" id="KW-0456">Lyase</keyword>
<dbReference type="PROSITE" id="PS50157">
    <property type="entry name" value="ZINC_FINGER_C2H2_2"/>
    <property type="match status" value="4"/>
</dbReference>
<feature type="region of interest" description="Disordered" evidence="21">
    <location>
        <begin position="811"/>
        <end position="835"/>
    </location>
</feature>
<organism evidence="23 24">
    <name type="scientific">Chiloscyllium punctatum</name>
    <name type="common">Brownbanded bambooshark</name>
    <name type="synonym">Hemiscyllium punctatum</name>
    <dbReference type="NCBI Taxonomy" id="137246"/>
    <lineage>
        <taxon>Eukaryota</taxon>
        <taxon>Metazoa</taxon>
        <taxon>Chordata</taxon>
        <taxon>Craniata</taxon>
        <taxon>Vertebrata</taxon>
        <taxon>Chondrichthyes</taxon>
        <taxon>Elasmobranchii</taxon>
        <taxon>Galeomorphii</taxon>
        <taxon>Galeoidea</taxon>
        <taxon>Orectolobiformes</taxon>
        <taxon>Hemiscylliidae</taxon>
        <taxon>Chiloscyllium</taxon>
    </lineage>
</organism>
<evidence type="ECO:0000256" key="6">
    <source>
        <dbReference type="ARBA" id="ARBA00022491"/>
    </source>
</evidence>
<evidence type="ECO:0000256" key="4">
    <source>
        <dbReference type="ARBA" id="ARBA00009533"/>
    </source>
</evidence>
<evidence type="ECO:0000313" key="23">
    <source>
        <dbReference type="EMBL" id="GCC38617.1"/>
    </source>
</evidence>
<evidence type="ECO:0000256" key="1">
    <source>
        <dbReference type="ARBA" id="ARBA00001933"/>
    </source>
</evidence>
<evidence type="ECO:0000256" key="11">
    <source>
        <dbReference type="ARBA" id="ARBA00022793"/>
    </source>
</evidence>
<feature type="non-terminal residue" evidence="23">
    <location>
        <position position="1"/>
    </location>
</feature>
<dbReference type="Gene3D" id="3.30.160.60">
    <property type="entry name" value="Classic Zinc Finger"/>
    <property type="match status" value="4"/>
</dbReference>
<accession>A0A401T7P0</accession>
<dbReference type="FunFam" id="3.30.160.60:FF:000042">
    <property type="entry name" value="Zinc finger protein 148"/>
    <property type="match status" value="2"/>
</dbReference>
<keyword evidence="10 20" id="KW-0863">Zinc-finger</keyword>
<dbReference type="SUPFAM" id="SSF53383">
    <property type="entry name" value="PLP-dependent transferases"/>
    <property type="match status" value="1"/>
</dbReference>
<feature type="domain" description="C2H2-type" evidence="22">
    <location>
        <begin position="623"/>
        <end position="651"/>
    </location>
</feature>
<evidence type="ECO:0000256" key="12">
    <source>
        <dbReference type="ARBA" id="ARBA00022833"/>
    </source>
</evidence>
<evidence type="ECO:0000256" key="19">
    <source>
        <dbReference type="PIRSR" id="PIRSR602129-50"/>
    </source>
</evidence>
<feature type="compositionally biased region" description="Polar residues" evidence="21">
    <location>
        <begin position="418"/>
        <end position="433"/>
    </location>
</feature>
<dbReference type="Gene3D" id="3.40.640.10">
    <property type="entry name" value="Type I PLP-dependent aspartate aminotransferase-like (Major domain)"/>
    <property type="match status" value="1"/>
</dbReference>
<comment type="similarity">
    <text evidence="4">Belongs to the group II decarboxylase family.</text>
</comment>
<protein>
    <recommendedName>
        <fullName evidence="22">C2H2-type domain-containing protein</fullName>
    </recommendedName>
</protein>
<dbReference type="STRING" id="137246.A0A401T7P0"/>
<keyword evidence="12" id="KW-0862">Zinc</keyword>
<keyword evidence="14" id="KW-0805">Transcription regulation</keyword>
<dbReference type="InterPro" id="IPR015422">
    <property type="entry name" value="PyrdxlP-dep_Trfase_small"/>
</dbReference>
<sequence length="1165" mass="130234">SNMYAMNVARYKLFPEIKKCGLWEMPRLAVFTSEECHYSVTKGAAFQGLGTDNVYLVKADQRGKMIPEELEKQISAAKSKGAVPFLVSATAGTTVFGAFDPLPEIADICENYGIWLHVDAAWGGSALVSRKHRDLLTGIERADSVAWNPHKMLLAGLQCSAFLLKDNTDLLKSCHAANASYLFQQDKFYNVCYDTGDKSLQCGRKVDCLKLWLMWKAIGTRGLEERVDRAFACTRYFVNEMKKRECFRLLMEPEYVNVCFWYIPPSLRGKEQSSDFWQNLGKVAPFIKERMMKRGSMMVGYQHHGTKVNFFRQVLISPQVSREDINFFVDEIERLGRACLPYSSQMSRVDGISDLPSVPVGGQQPLLEYGRAPQQASLVDNAMLQDNASEVGILQDSSVSHEMVGSHRLLQSGTISHQGMISSSDPMTQTTLRSADGPDSHAPVTVTQSLPCAPQVLGKSRVLEGVEQLDGKKQREQDDIEKLRENENLLKLGENEELLKLRQHEELMKKQKSKKIRTPSKILVVGEDGSFLVKSPKTHICEQCSAAFRTNYHLQRHILIHTGEKPYQCSQCSMRFIQKYLLQRHEKIHTGEKPFHCDECDMRFIQKYHMERHKRTHSGEKPYQCEYCLQYFSRTDRLLKHRRMCHENQGKASGKNPAMKTEPIILAINAENSFLSPQKDIINPRKKVKAAEKLALATLDNEETSNPAEVKMDKGECVEYYTSSLKVKDEYKVEQCSLVIAHSSQTDDHLGEAYQNQMNLHPPKLVLKKVSPKKNQKTAEELAQTLPVSGNFDATKVNKYTYAMVDNPDLLTMEGPGADQGQDASRKPGGNSNYDDAMQFVKKKRFLQGTSSTSREYALTVGQIPIQPAVTQAASTSVGDTSGSTPMLGQPGNTDPKSSQDKSGIPDEVLQTLLDHYTNKANGQVPFSVNDTQVSSNITVSSTDITNVPPSERVNESSQPAATDNCNMLHEYSKFLQQALERTCHNDSYSAEQGLAYETETHPLTGSLPVQPLFSTLERQVFATMVTQHGFRPEVGSPLRIPSQKTQYSLLTGESQHPFAFIPTVTSSNSISAPPDFIEQVNTQKKREEPPAHHNHQMDAFGQDSRFAAAGGEMTPSFNNSNGGQVNLRIRQGSSDFSEFSLVNVPEARDQMSASSDVTGGQAFR</sequence>
<dbReference type="Gene3D" id="3.90.1150.10">
    <property type="entry name" value="Aspartate Aminotransferase, domain 1"/>
    <property type="match status" value="1"/>
</dbReference>
<feature type="domain" description="C2H2-type" evidence="22">
    <location>
        <begin position="567"/>
        <end position="594"/>
    </location>
</feature>
<dbReference type="GO" id="GO:0008270">
    <property type="term" value="F:zinc ion binding"/>
    <property type="evidence" value="ECO:0007669"/>
    <property type="project" value="UniProtKB-KW"/>
</dbReference>
<feature type="compositionally biased region" description="Polar residues" evidence="21">
    <location>
        <begin position="872"/>
        <end position="897"/>
    </location>
</feature>
<keyword evidence="16" id="KW-0804">Transcription</keyword>
<feature type="region of interest" description="Disordered" evidence="21">
    <location>
        <begin position="942"/>
        <end position="961"/>
    </location>
</feature>
<dbReference type="SMART" id="SM00355">
    <property type="entry name" value="ZnF_C2H2"/>
    <property type="match status" value="4"/>
</dbReference>
<evidence type="ECO:0000256" key="14">
    <source>
        <dbReference type="ARBA" id="ARBA00023015"/>
    </source>
</evidence>
<dbReference type="GO" id="GO:0005737">
    <property type="term" value="C:cytoplasm"/>
    <property type="evidence" value="ECO:0007669"/>
    <property type="project" value="TreeGrafter"/>
</dbReference>
<keyword evidence="11" id="KW-0210">Decarboxylase</keyword>
<evidence type="ECO:0000256" key="17">
    <source>
        <dbReference type="ARBA" id="ARBA00023239"/>
    </source>
</evidence>
<dbReference type="InterPro" id="IPR021115">
    <property type="entry name" value="Pyridoxal-P_BS"/>
</dbReference>
<comment type="subcellular location">
    <subcellularLocation>
        <location evidence="2">Nucleus</location>
    </subcellularLocation>
</comment>
<comment type="cofactor">
    <cofactor evidence="1 19">
        <name>pyridoxal 5'-phosphate</name>
        <dbReference type="ChEBI" id="CHEBI:597326"/>
    </cofactor>
</comment>
<dbReference type="SUPFAM" id="SSF57667">
    <property type="entry name" value="beta-beta-alpha zinc fingers"/>
    <property type="match status" value="2"/>
</dbReference>
<proteinExistence type="inferred from homology"/>
<feature type="region of interest" description="Disordered" evidence="21">
    <location>
        <begin position="418"/>
        <end position="442"/>
    </location>
</feature>
<dbReference type="GO" id="GO:0030170">
    <property type="term" value="F:pyridoxal phosphate binding"/>
    <property type="evidence" value="ECO:0007669"/>
    <property type="project" value="InterPro"/>
</dbReference>
<comment type="similarity">
    <text evidence="3">Belongs to the krueppel C2H2-type zinc-finger protein family.</text>
</comment>
<evidence type="ECO:0000256" key="8">
    <source>
        <dbReference type="ARBA" id="ARBA00022723"/>
    </source>
</evidence>
<feature type="domain" description="C2H2-type" evidence="22">
    <location>
        <begin position="539"/>
        <end position="566"/>
    </location>
</feature>
<keyword evidence="13 19" id="KW-0663">Pyridoxal phosphate</keyword>
<dbReference type="GO" id="GO:0004782">
    <property type="term" value="F:sulfinoalanine decarboxylase activity"/>
    <property type="evidence" value="ECO:0007669"/>
    <property type="project" value="TreeGrafter"/>
</dbReference>
<name>A0A401T7P0_CHIPU</name>
<dbReference type="FunFam" id="3.30.160.60:FF:000067">
    <property type="entry name" value="Vascular endothelial zinc finger 1"/>
    <property type="match status" value="1"/>
</dbReference>
<feature type="domain" description="C2H2-type" evidence="22">
    <location>
        <begin position="595"/>
        <end position="622"/>
    </location>
</feature>
<evidence type="ECO:0000256" key="5">
    <source>
        <dbReference type="ARBA" id="ARBA00011738"/>
    </source>
</evidence>
<reference evidence="23 24" key="1">
    <citation type="journal article" date="2018" name="Nat. Ecol. Evol.">
        <title>Shark genomes provide insights into elasmobranch evolution and the origin of vertebrates.</title>
        <authorList>
            <person name="Hara Y"/>
            <person name="Yamaguchi K"/>
            <person name="Onimaru K"/>
            <person name="Kadota M"/>
            <person name="Koyanagi M"/>
            <person name="Keeley SD"/>
            <person name="Tatsumi K"/>
            <person name="Tanaka K"/>
            <person name="Motone F"/>
            <person name="Kageyama Y"/>
            <person name="Nozu R"/>
            <person name="Adachi N"/>
            <person name="Nishimura O"/>
            <person name="Nakagawa R"/>
            <person name="Tanegashima C"/>
            <person name="Kiyatake I"/>
            <person name="Matsumoto R"/>
            <person name="Murakumo K"/>
            <person name="Nishida K"/>
            <person name="Terakita A"/>
            <person name="Kuratani S"/>
            <person name="Sato K"/>
            <person name="Hyodo S Kuraku.S."/>
        </authorList>
    </citation>
    <scope>NUCLEOTIDE SEQUENCE [LARGE SCALE GENOMIC DNA]</scope>
</reference>
<dbReference type="GO" id="GO:0005634">
    <property type="term" value="C:nucleus"/>
    <property type="evidence" value="ECO:0007669"/>
    <property type="project" value="UniProtKB-SubCell"/>
</dbReference>
<evidence type="ECO:0000256" key="20">
    <source>
        <dbReference type="PROSITE-ProRule" id="PRU00042"/>
    </source>
</evidence>
<evidence type="ECO:0000256" key="15">
    <source>
        <dbReference type="ARBA" id="ARBA00023125"/>
    </source>
</evidence>
<dbReference type="OrthoDB" id="2687452at2759"/>
<dbReference type="EMBL" id="BEZZ01001219">
    <property type="protein sequence ID" value="GCC38617.1"/>
    <property type="molecule type" value="Genomic_DNA"/>
</dbReference>
<keyword evidence="18" id="KW-0539">Nucleus</keyword>
<evidence type="ECO:0000256" key="7">
    <source>
        <dbReference type="ARBA" id="ARBA00022584"/>
    </source>
</evidence>
<evidence type="ECO:0000256" key="9">
    <source>
        <dbReference type="ARBA" id="ARBA00022737"/>
    </source>
</evidence>
<dbReference type="CDD" id="cd06450">
    <property type="entry name" value="DOPA_deC_like"/>
    <property type="match status" value="1"/>
</dbReference>
<dbReference type="InterPro" id="IPR036236">
    <property type="entry name" value="Znf_C2H2_sf"/>
</dbReference>
<keyword evidence="15" id="KW-0238">DNA-binding</keyword>
<evidence type="ECO:0000256" key="21">
    <source>
        <dbReference type="SAM" id="MobiDB-lite"/>
    </source>
</evidence>
<dbReference type="GO" id="GO:0003677">
    <property type="term" value="F:DNA binding"/>
    <property type="evidence" value="ECO:0007669"/>
    <property type="project" value="UniProtKB-KW"/>
</dbReference>
<dbReference type="GO" id="GO:0042412">
    <property type="term" value="P:taurine biosynthetic process"/>
    <property type="evidence" value="ECO:0007669"/>
    <property type="project" value="TreeGrafter"/>
</dbReference>
<gene>
    <name evidence="23" type="ORF">chiPu_0017132</name>
</gene>
<dbReference type="PROSITE" id="PS00028">
    <property type="entry name" value="ZINC_FINGER_C2H2_1"/>
    <property type="match status" value="4"/>
</dbReference>
<evidence type="ECO:0000256" key="18">
    <source>
        <dbReference type="ARBA" id="ARBA00023242"/>
    </source>
</evidence>
<dbReference type="AlphaFoldDB" id="A0A401T7P0"/>
<comment type="subunit">
    <text evidence="5">Homodimer.</text>
</comment>
<dbReference type="InterPro" id="IPR013087">
    <property type="entry name" value="Znf_C2H2_type"/>
</dbReference>
<evidence type="ECO:0000256" key="2">
    <source>
        <dbReference type="ARBA" id="ARBA00004123"/>
    </source>
</evidence>